<accession>A0A9P3UNP0</accession>
<keyword evidence="3" id="KW-1185">Reference proteome</keyword>
<dbReference type="EMBL" id="BRPK01000007">
    <property type="protein sequence ID" value="GLB39522.1"/>
    <property type="molecule type" value="Genomic_DNA"/>
</dbReference>
<protein>
    <submittedName>
        <fullName evidence="2">Uncharacterized protein</fullName>
    </submittedName>
</protein>
<feature type="region of interest" description="Disordered" evidence="1">
    <location>
        <begin position="1"/>
        <end position="23"/>
    </location>
</feature>
<organism evidence="2 3">
    <name type="scientific">Lyophyllum shimeji</name>
    <name type="common">Hon-shimeji</name>
    <name type="synonym">Tricholoma shimeji</name>
    <dbReference type="NCBI Taxonomy" id="47721"/>
    <lineage>
        <taxon>Eukaryota</taxon>
        <taxon>Fungi</taxon>
        <taxon>Dikarya</taxon>
        <taxon>Basidiomycota</taxon>
        <taxon>Agaricomycotina</taxon>
        <taxon>Agaricomycetes</taxon>
        <taxon>Agaricomycetidae</taxon>
        <taxon>Agaricales</taxon>
        <taxon>Tricholomatineae</taxon>
        <taxon>Lyophyllaceae</taxon>
        <taxon>Lyophyllum</taxon>
    </lineage>
</organism>
<sequence>MLGNEDTRGRTTSANEGNGPESFSTVARTFWKKLLPSQLQLMPFPRESVVRTSTQLTGGGTTIRPTSQSQGGAATYPSRLPGPVEHEPAVICFLEH</sequence>
<feature type="region of interest" description="Disordered" evidence="1">
    <location>
        <begin position="52"/>
        <end position="82"/>
    </location>
</feature>
<dbReference type="Proteomes" id="UP001063166">
    <property type="component" value="Unassembled WGS sequence"/>
</dbReference>
<evidence type="ECO:0000256" key="1">
    <source>
        <dbReference type="SAM" id="MobiDB-lite"/>
    </source>
</evidence>
<name>A0A9P3UNP0_LYOSH</name>
<feature type="compositionally biased region" description="Polar residues" evidence="1">
    <location>
        <begin position="10"/>
        <end position="23"/>
    </location>
</feature>
<reference evidence="2" key="1">
    <citation type="submission" date="2022-07" db="EMBL/GenBank/DDBJ databases">
        <title>The genome of Lyophyllum shimeji provides insight into the initial evolution of ectomycorrhizal fungal genome.</title>
        <authorList>
            <person name="Kobayashi Y."/>
            <person name="Shibata T."/>
            <person name="Hirakawa H."/>
            <person name="Shigenobu S."/>
            <person name="Nishiyama T."/>
            <person name="Yamada A."/>
            <person name="Hasebe M."/>
            <person name="Kawaguchi M."/>
        </authorList>
    </citation>
    <scope>NUCLEOTIDE SEQUENCE</scope>
    <source>
        <strain evidence="2">AT787</strain>
    </source>
</reference>
<comment type="caution">
    <text evidence="2">The sequence shown here is derived from an EMBL/GenBank/DDBJ whole genome shotgun (WGS) entry which is preliminary data.</text>
</comment>
<gene>
    <name evidence="2" type="ORF">LshimejAT787_0700320</name>
</gene>
<dbReference type="AlphaFoldDB" id="A0A9P3UNP0"/>
<evidence type="ECO:0000313" key="3">
    <source>
        <dbReference type="Proteomes" id="UP001063166"/>
    </source>
</evidence>
<evidence type="ECO:0000313" key="2">
    <source>
        <dbReference type="EMBL" id="GLB39522.1"/>
    </source>
</evidence>
<proteinExistence type="predicted"/>
<feature type="compositionally biased region" description="Polar residues" evidence="1">
    <location>
        <begin position="63"/>
        <end position="72"/>
    </location>
</feature>